<keyword evidence="1" id="KW-0812">Transmembrane</keyword>
<organism evidence="2 3">
    <name type="scientific">Corallococcus carmarthensis</name>
    <dbReference type="NCBI Taxonomy" id="2316728"/>
    <lineage>
        <taxon>Bacteria</taxon>
        <taxon>Pseudomonadati</taxon>
        <taxon>Myxococcota</taxon>
        <taxon>Myxococcia</taxon>
        <taxon>Myxococcales</taxon>
        <taxon>Cystobacterineae</taxon>
        <taxon>Myxococcaceae</taxon>
        <taxon>Corallococcus</taxon>
    </lineage>
</organism>
<dbReference type="EMBL" id="RAWE01000001">
    <property type="protein sequence ID" value="RKH07947.1"/>
    <property type="molecule type" value="Genomic_DNA"/>
</dbReference>
<evidence type="ECO:0000313" key="3">
    <source>
        <dbReference type="Proteomes" id="UP000268313"/>
    </source>
</evidence>
<keyword evidence="3" id="KW-1185">Reference proteome</keyword>
<evidence type="ECO:0000256" key="1">
    <source>
        <dbReference type="SAM" id="Phobius"/>
    </source>
</evidence>
<proteinExistence type="predicted"/>
<evidence type="ECO:0000313" key="2">
    <source>
        <dbReference type="EMBL" id="RKH07947.1"/>
    </source>
</evidence>
<dbReference type="Proteomes" id="UP000268313">
    <property type="component" value="Unassembled WGS sequence"/>
</dbReference>
<comment type="caution">
    <text evidence="2">The sequence shown here is derived from an EMBL/GenBank/DDBJ whole genome shotgun (WGS) entry which is preliminary data.</text>
</comment>
<gene>
    <name evidence="2" type="ORF">D7X32_00470</name>
</gene>
<name>A0A3A8KKK9_9BACT</name>
<reference evidence="3" key="1">
    <citation type="submission" date="2018-09" db="EMBL/GenBank/DDBJ databases">
        <authorList>
            <person name="Livingstone P.G."/>
            <person name="Whitworth D.E."/>
        </authorList>
    </citation>
    <scope>NUCLEOTIDE SEQUENCE [LARGE SCALE GENOMIC DNA]</scope>
    <source>
        <strain evidence="3">CA043D</strain>
    </source>
</reference>
<sequence length="121" mass="13271">MHRHLVYAAFGWLTFAGTMHFFADVMSQHLRGIRTPSAETTLYYGLHSSFALGQVVLGALGLFLARRAPDLLRASPAIIISMTASIAWLVIAVLFIEYWQPKANAALILALMLAVALTGRQ</sequence>
<dbReference type="RefSeq" id="WP_120600535.1">
    <property type="nucleotide sequence ID" value="NZ_RAWE01000001.1"/>
</dbReference>
<keyword evidence="1" id="KW-1133">Transmembrane helix</keyword>
<feature type="transmembrane region" description="Helical" evidence="1">
    <location>
        <begin position="77"/>
        <end position="96"/>
    </location>
</feature>
<feature type="transmembrane region" description="Helical" evidence="1">
    <location>
        <begin position="102"/>
        <end position="119"/>
    </location>
</feature>
<dbReference type="AlphaFoldDB" id="A0A3A8KKK9"/>
<accession>A0A3A8KKK9</accession>
<keyword evidence="1" id="KW-0472">Membrane</keyword>
<dbReference type="OrthoDB" id="2670003at2"/>
<protein>
    <submittedName>
        <fullName evidence="2">Uncharacterized protein</fullName>
    </submittedName>
</protein>
<feature type="transmembrane region" description="Helical" evidence="1">
    <location>
        <begin position="5"/>
        <end position="23"/>
    </location>
</feature>
<feature type="transmembrane region" description="Helical" evidence="1">
    <location>
        <begin position="43"/>
        <end position="65"/>
    </location>
</feature>